<dbReference type="Pfam" id="PF13532">
    <property type="entry name" value="2OG-FeII_Oxy_2"/>
    <property type="match status" value="1"/>
</dbReference>
<comment type="caution">
    <text evidence="7">The sequence shown here is derived from an EMBL/GenBank/DDBJ whole genome shotgun (WGS) entry which is preliminary data.</text>
</comment>
<dbReference type="GO" id="GO:0008757">
    <property type="term" value="F:S-adenosylmethionine-dependent methyltransferase activity"/>
    <property type="evidence" value="ECO:0007669"/>
    <property type="project" value="InterPro"/>
</dbReference>
<dbReference type="InterPro" id="IPR013216">
    <property type="entry name" value="Methyltransf_11"/>
</dbReference>
<feature type="compositionally biased region" description="Pro residues" evidence="5">
    <location>
        <begin position="11"/>
        <end position="20"/>
    </location>
</feature>
<feature type="region of interest" description="Disordered" evidence="5">
    <location>
        <begin position="1"/>
        <end position="26"/>
    </location>
</feature>
<evidence type="ECO:0000256" key="2">
    <source>
        <dbReference type="ARBA" id="ARBA00022679"/>
    </source>
</evidence>
<keyword evidence="4" id="KW-0694">RNA-binding</keyword>
<dbReference type="GO" id="GO:0005634">
    <property type="term" value="C:nucleus"/>
    <property type="evidence" value="ECO:0007669"/>
    <property type="project" value="TreeGrafter"/>
</dbReference>
<evidence type="ECO:0000256" key="3">
    <source>
        <dbReference type="ARBA" id="ARBA00022833"/>
    </source>
</evidence>
<evidence type="ECO:0000256" key="1">
    <source>
        <dbReference type="ARBA" id="ARBA00022603"/>
    </source>
</evidence>
<dbReference type="GO" id="GO:0000049">
    <property type="term" value="F:tRNA binding"/>
    <property type="evidence" value="ECO:0007669"/>
    <property type="project" value="TreeGrafter"/>
</dbReference>
<name>A0A9W7AV00_9STRA</name>
<organism evidence="7 8">
    <name type="scientific">Triparma laevis f. inornata</name>
    <dbReference type="NCBI Taxonomy" id="1714386"/>
    <lineage>
        <taxon>Eukaryota</taxon>
        <taxon>Sar</taxon>
        <taxon>Stramenopiles</taxon>
        <taxon>Ochrophyta</taxon>
        <taxon>Bolidophyceae</taxon>
        <taxon>Parmales</taxon>
        <taxon>Triparmaceae</taxon>
        <taxon>Triparma</taxon>
    </lineage>
</organism>
<dbReference type="EMBL" id="BLQM01000249">
    <property type="protein sequence ID" value="GMH78374.1"/>
    <property type="molecule type" value="Genomic_DNA"/>
</dbReference>
<reference evidence="8" key="1">
    <citation type="journal article" date="2023" name="Commun. Biol.">
        <title>Genome analysis of Parmales, the sister group of diatoms, reveals the evolutionary specialization of diatoms from phago-mixotrophs to photoautotrophs.</title>
        <authorList>
            <person name="Ban H."/>
            <person name="Sato S."/>
            <person name="Yoshikawa S."/>
            <person name="Yamada K."/>
            <person name="Nakamura Y."/>
            <person name="Ichinomiya M."/>
            <person name="Sato N."/>
            <person name="Blanc-Mathieu R."/>
            <person name="Endo H."/>
            <person name="Kuwata A."/>
            <person name="Ogata H."/>
        </authorList>
    </citation>
    <scope>NUCLEOTIDE SEQUENCE [LARGE SCALE GENOMIC DNA]</scope>
</reference>
<dbReference type="SUPFAM" id="SSF53335">
    <property type="entry name" value="S-adenosyl-L-methionine-dependent methyltransferases"/>
    <property type="match status" value="1"/>
</dbReference>
<dbReference type="InterPro" id="IPR051422">
    <property type="entry name" value="AlkB_tRNA_MeTrf/Diox"/>
</dbReference>
<proteinExistence type="predicted"/>
<dbReference type="Pfam" id="PF08241">
    <property type="entry name" value="Methyltransf_11"/>
    <property type="match status" value="1"/>
</dbReference>
<evidence type="ECO:0000256" key="5">
    <source>
        <dbReference type="SAM" id="MobiDB-lite"/>
    </source>
</evidence>
<dbReference type="GO" id="GO:0030488">
    <property type="term" value="P:tRNA methylation"/>
    <property type="evidence" value="ECO:0007669"/>
    <property type="project" value="TreeGrafter"/>
</dbReference>
<keyword evidence="3" id="KW-0862">Zinc</keyword>
<dbReference type="Gene3D" id="2.60.120.590">
    <property type="entry name" value="Alpha-ketoglutarate-dependent dioxygenase AlkB-like"/>
    <property type="match status" value="1"/>
</dbReference>
<dbReference type="GO" id="GO:0002098">
    <property type="term" value="P:tRNA wobble uridine modification"/>
    <property type="evidence" value="ECO:0007669"/>
    <property type="project" value="TreeGrafter"/>
</dbReference>
<protein>
    <recommendedName>
        <fullName evidence="6">Fe2OG dioxygenase domain-containing protein</fullName>
    </recommendedName>
</protein>
<dbReference type="InterPro" id="IPR029063">
    <property type="entry name" value="SAM-dependent_MTases_sf"/>
</dbReference>
<keyword evidence="1" id="KW-0489">Methyltransferase</keyword>
<gene>
    <name evidence="7" type="ORF">TL16_g07776</name>
</gene>
<evidence type="ECO:0000313" key="7">
    <source>
        <dbReference type="EMBL" id="GMH78374.1"/>
    </source>
</evidence>
<dbReference type="AlphaFoldDB" id="A0A9W7AV00"/>
<sequence>MAEHRSITLLAPPPSPPYSPMNPHSPYSTTSPTYISVQKLSAVDHLEIFLLSLPPSAPCSCCGESSVEELKIFHKKNNKSVVIELPHAMNCVNCRAICDRLKEVKSAGGLEGRTDGSPLKWRYLASMTQALPPAPTTTTTSNPPHFFNLPWSKFNLLPKFIASLVPTNVIQLKGLTGQAYNALSACDVTTFSGELTGLKRSLKILLQLPFYQVFVPQRLDKVFLALPNIQECERVKKMIDDGVLKLNDELESSFVREREIIEIKAMEDTESTKDVVIPGLTVVRKYVEDTSTAFNYFTSPSCTAWFSQQRKRGGVVSRKVIHYGYVFDYVTNDILREYQQEDGVLEGLPENDQTPWSYVTDKIRNTYPDINQCTVNSYLPGQGIGHHVDATGFGEPLISVSLGGSIVMEFRKGPFRKFVFLEDGDLMSLEGAARWEWSHGINSRMTDLVNNKVVKRERRVSLTYRIAVTKEKEVMPFRPYVAKVEDAVKTPVVELEGVREFYNKVAEQWHHTRSKRGILWPRCVEFLNGLEPYSIVADVGCGDGKYLPAIFKNGCFGVGCDISVELLKLCGKSGGPDVMQQEYDKTSWAERPEVAAADCLRLPLRTSSCDAAICIAVMHHLSTLPRRVKCLTEILRILRVGGRADVQAWALEQEGGKRRFDDQEVYVPFKVQPKYLEGKGSELGEDDGDLISFDRYCHVYTEGELEKVVEDVGIVDGKRWEVEGKGWDAGNWWVRIRCVEVKAKDCS</sequence>
<dbReference type="GO" id="GO:0106335">
    <property type="term" value="F:tRNA (5-carboxymethyluridine(34)-5-O)-methyltransferase activity"/>
    <property type="evidence" value="ECO:0007669"/>
    <property type="project" value="TreeGrafter"/>
</dbReference>
<dbReference type="Proteomes" id="UP001162640">
    <property type="component" value="Unassembled WGS sequence"/>
</dbReference>
<dbReference type="PANTHER" id="PTHR13069:SF21">
    <property type="entry name" value="ALKYLATED DNA REPAIR PROTEIN ALKB HOMOLOG 8"/>
    <property type="match status" value="1"/>
</dbReference>
<dbReference type="SUPFAM" id="SSF51197">
    <property type="entry name" value="Clavaminate synthase-like"/>
    <property type="match status" value="1"/>
</dbReference>
<dbReference type="GO" id="GO:0005737">
    <property type="term" value="C:cytoplasm"/>
    <property type="evidence" value="ECO:0007669"/>
    <property type="project" value="TreeGrafter"/>
</dbReference>
<dbReference type="PANTHER" id="PTHR13069">
    <property type="entry name" value="ALKYLATED DNA REPAIR PROTEIN ALKB HOMOLOG 8"/>
    <property type="match status" value="1"/>
</dbReference>
<keyword evidence="2" id="KW-0808">Transferase</keyword>
<evidence type="ECO:0000256" key="4">
    <source>
        <dbReference type="ARBA" id="ARBA00022884"/>
    </source>
</evidence>
<dbReference type="InterPro" id="IPR005123">
    <property type="entry name" value="Oxoglu/Fe-dep_dioxygenase_dom"/>
</dbReference>
<dbReference type="PROSITE" id="PS51471">
    <property type="entry name" value="FE2OG_OXY"/>
    <property type="match status" value="1"/>
</dbReference>
<accession>A0A9W7AV00</accession>
<evidence type="ECO:0000259" key="6">
    <source>
        <dbReference type="PROSITE" id="PS51471"/>
    </source>
</evidence>
<dbReference type="InterPro" id="IPR027450">
    <property type="entry name" value="AlkB-like"/>
</dbReference>
<dbReference type="Gene3D" id="3.40.50.150">
    <property type="entry name" value="Vaccinia Virus protein VP39"/>
    <property type="match status" value="1"/>
</dbReference>
<dbReference type="CDD" id="cd02440">
    <property type="entry name" value="AdoMet_MTases"/>
    <property type="match status" value="1"/>
</dbReference>
<evidence type="ECO:0000313" key="8">
    <source>
        <dbReference type="Proteomes" id="UP001162640"/>
    </source>
</evidence>
<feature type="domain" description="Fe2OG dioxygenase" evidence="6">
    <location>
        <begin position="369"/>
        <end position="468"/>
    </location>
</feature>
<dbReference type="InterPro" id="IPR037151">
    <property type="entry name" value="AlkB-like_sf"/>
</dbReference>